<organism evidence="1 2">
    <name type="scientific">Steinernema glaseri</name>
    <dbReference type="NCBI Taxonomy" id="37863"/>
    <lineage>
        <taxon>Eukaryota</taxon>
        <taxon>Metazoa</taxon>
        <taxon>Ecdysozoa</taxon>
        <taxon>Nematoda</taxon>
        <taxon>Chromadorea</taxon>
        <taxon>Rhabditida</taxon>
        <taxon>Tylenchina</taxon>
        <taxon>Panagrolaimomorpha</taxon>
        <taxon>Strongyloidoidea</taxon>
        <taxon>Steinernematidae</taxon>
        <taxon>Steinernema</taxon>
    </lineage>
</organism>
<dbReference type="WBParaSite" id="L893_g24427.t1">
    <property type="protein sequence ID" value="L893_g24427.t1"/>
    <property type="gene ID" value="L893_g24427"/>
</dbReference>
<dbReference type="AlphaFoldDB" id="A0A1I7ZAE6"/>
<dbReference type="Proteomes" id="UP000095287">
    <property type="component" value="Unplaced"/>
</dbReference>
<evidence type="ECO:0000313" key="1">
    <source>
        <dbReference type="Proteomes" id="UP000095287"/>
    </source>
</evidence>
<sequence>MVTLTCLERFDPGYILKKSYGLHSYGLTETALLRDLYHMHRLDYNSVIPAWTTLLCDCSPRSILLFVSAFSTFLA</sequence>
<evidence type="ECO:0000313" key="2">
    <source>
        <dbReference type="WBParaSite" id="L893_g24427.t1"/>
    </source>
</evidence>
<name>A0A1I7ZAE6_9BILA</name>
<protein>
    <submittedName>
        <fullName evidence="2">Ovule protein</fullName>
    </submittedName>
</protein>
<reference evidence="2" key="1">
    <citation type="submission" date="2016-11" db="UniProtKB">
        <authorList>
            <consortium name="WormBaseParasite"/>
        </authorList>
    </citation>
    <scope>IDENTIFICATION</scope>
</reference>
<keyword evidence="1" id="KW-1185">Reference proteome</keyword>
<accession>A0A1I7ZAE6</accession>
<proteinExistence type="predicted"/>